<dbReference type="HOGENOM" id="CLU_1310293_0_0_1"/>
<reference evidence="2 3" key="1">
    <citation type="submission" date="2014-04" db="EMBL/GenBank/DDBJ databases">
        <title>Evolutionary Origins and Diversification of the Mycorrhizal Mutualists.</title>
        <authorList>
            <consortium name="DOE Joint Genome Institute"/>
            <consortium name="Mycorrhizal Genomics Consortium"/>
            <person name="Kohler A."/>
            <person name="Kuo A."/>
            <person name="Nagy L.G."/>
            <person name="Floudas D."/>
            <person name="Copeland A."/>
            <person name="Barry K.W."/>
            <person name="Cichocki N."/>
            <person name="Veneault-Fourrey C."/>
            <person name="LaButti K."/>
            <person name="Lindquist E.A."/>
            <person name="Lipzen A."/>
            <person name="Lundell T."/>
            <person name="Morin E."/>
            <person name="Murat C."/>
            <person name="Riley R."/>
            <person name="Ohm R."/>
            <person name="Sun H."/>
            <person name="Tunlid A."/>
            <person name="Henrissat B."/>
            <person name="Grigoriev I.V."/>
            <person name="Hibbett D.S."/>
            <person name="Martin F."/>
        </authorList>
    </citation>
    <scope>NUCLEOTIDE SEQUENCE [LARGE SCALE GENOMIC DNA]</scope>
    <source>
        <strain evidence="2 3">MD-312</strain>
    </source>
</reference>
<feature type="compositionally biased region" description="Polar residues" evidence="1">
    <location>
        <begin position="98"/>
        <end position="108"/>
    </location>
</feature>
<keyword evidence="3" id="KW-1185">Reference proteome</keyword>
<accession>A0A0C9W833</accession>
<name>A0A0C9W833_9AGAM</name>
<proteinExistence type="predicted"/>
<organism evidence="2 3">
    <name type="scientific">Hydnomerulius pinastri MD-312</name>
    <dbReference type="NCBI Taxonomy" id="994086"/>
    <lineage>
        <taxon>Eukaryota</taxon>
        <taxon>Fungi</taxon>
        <taxon>Dikarya</taxon>
        <taxon>Basidiomycota</taxon>
        <taxon>Agaricomycotina</taxon>
        <taxon>Agaricomycetes</taxon>
        <taxon>Agaricomycetidae</taxon>
        <taxon>Boletales</taxon>
        <taxon>Boletales incertae sedis</taxon>
        <taxon>Leucogyrophana</taxon>
    </lineage>
</organism>
<dbReference type="AlphaFoldDB" id="A0A0C9W833"/>
<dbReference type="OrthoDB" id="2692874at2759"/>
<protein>
    <submittedName>
        <fullName evidence="2">Uncharacterized protein</fullName>
    </submittedName>
</protein>
<dbReference type="Proteomes" id="UP000053820">
    <property type="component" value="Unassembled WGS sequence"/>
</dbReference>
<evidence type="ECO:0000313" key="3">
    <source>
        <dbReference type="Proteomes" id="UP000053820"/>
    </source>
</evidence>
<evidence type="ECO:0000256" key="1">
    <source>
        <dbReference type="SAM" id="MobiDB-lite"/>
    </source>
</evidence>
<gene>
    <name evidence="2" type="ORF">HYDPIDRAFT_170967</name>
</gene>
<evidence type="ECO:0000313" key="2">
    <source>
        <dbReference type="EMBL" id="KIJ59121.1"/>
    </source>
</evidence>
<dbReference type="EMBL" id="KN839897">
    <property type="protein sequence ID" value="KIJ59121.1"/>
    <property type="molecule type" value="Genomic_DNA"/>
</dbReference>
<feature type="region of interest" description="Disordered" evidence="1">
    <location>
        <begin position="1"/>
        <end position="108"/>
    </location>
</feature>
<sequence>MSRKAELGNVIKPTWGQRAATTAPKVSKTTANPVVVRQQKLGATNLAKEPQKKKVEPSPEFISLPPSPKLTPATIPLPLSPEGSPKQDRHDLPEQPPMDSQTETPPQNTVLISVEPCSASGETLESPSKTPITALLSSIQRGFLFTPSSPLSPPQAYLPVASAPLEQMSVHAVVGHPREEVLPDVPLHKSLKQDFMDVLDRHALEAVDLN</sequence>